<gene>
    <name evidence="2" type="ORF">C6P46_005838</name>
</gene>
<feature type="compositionally biased region" description="Basic and acidic residues" evidence="1">
    <location>
        <begin position="463"/>
        <end position="474"/>
    </location>
</feature>
<dbReference type="OrthoDB" id="10541494at2759"/>
<proteinExistence type="predicted"/>
<feature type="region of interest" description="Disordered" evidence="1">
    <location>
        <begin position="463"/>
        <end position="488"/>
    </location>
</feature>
<evidence type="ECO:0000313" key="2">
    <source>
        <dbReference type="EMBL" id="KAG0658287.1"/>
    </source>
</evidence>
<protein>
    <submittedName>
        <fullName evidence="2">Uncharacterized protein</fullName>
    </submittedName>
</protein>
<name>A0A9P6VZT7_RHOMI</name>
<evidence type="ECO:0000313" key="3">
    <source>
        <dbReference type="Proteomes" id="UP000777482"/>
    </source>
</evidence>
<reference evidence="2 3" key="1">
    <citation type="submission" date="2020-11" db="EMBL/GenBank/DDBJ databases">
        <title>Kefir isolates.</title>
        <authorList>
            <person name="Marcisauskas S."/>
            <person name="Kim Y."/>
            <person name="Blasche S."/>
        </authorList>
    </citation>
    <scope>NUCLEOTIDE SEQUENCE [LARGE SCALE GENOMIC DNA]</scope>
    <source>
        <strain evidence="2 3">KR</strain>
    </source>
</reference>
<dbReference type="Proteomes" id="UP000777482">
    <property type="component" value="Unassembled WGS sequence"/>
</dbReference>
<dbReference type="EMBL" id="PUHQ01000068">
    <property type="protein sequence ID" value="KAG0658287.1"/>
    <property type="molecule type" value="Genomic_DNA"/>
</dbReference>
<accession>A0A9P6VZT7</accession>
<keyword evidence="3" id="KW-1185">Reference proteome</keyword>
<dbReference type="AlphaFoldDB" id="A0A9P6VZT7"/>
<sequence length="550" mass="62402">MTTPRVGMHSLPTELKEQIVRCCAEQDALLASALAAVRRDKNAGTKTERTRLRTVRRAATEYRSLAALAAVSREWNELAAPALFQTLPLHKVGNELFLTRILPRRGHHFVRLTGTWHGSREDDEDYDDDDDRRFPDFDAISRNFIKALPLLINLTQLHTPDLVPLVRRDRRQEAAMRKKKGKLESQEAGKDGMLGLLQRAESIGHPNLKATDILGLFKHVNGASLRALEFTSRRGSAEQGHLASILEQFSGLETLKIHLKIYDCRGGINPVLRVNPAYTSWMPRPKLRKLALTGTYEHFQFPSNFFRSPYDLEFQPSFAPLLNYAQHFAETLDVLALEIRNADDEFDSDHDEDDEEWTGECNSRDYDPTEFGLNLTIPFAVLRRVALRATRDAIGARLYLIDTTKFPSLKSCLCDISPANSDGAIPDFDYARDRIPGLKVATTSGKVDSLTRRVTRWIRQRDAEQAPERDDYCDKPTWPQPLRHLPEKPDPVALSERLRHTVEHLNEWYRHASDAQDSDALVQIREALESVDIRKTVIEAWAGSPDSGDA</sequence>
<comment type="caution">
    <text evidence="2">The sequence shown here is derived from an EMBL/GenBank/DDBJ whole genome shotgun (WGS) entry which is preliminary data.</text>
</comment>
<organism evidence="2 3">
    <name type="scientific">Rhodotorula mucilaginosa</name>
    <name type="common">Yeast</name>
    <name type="synonym">Rhodotorula rubra</name>
    <dbReference type="NCBI Taxonomy" id="5537"/>
    <lineage>
        <taxon>Eukaryota</taxon>
        <taxon>Fungi</taxon>
        <taxon>Dikarya</taxon>
        <taxon>Basidiomycota</taxon>
        <taxon>Pucciniomycotina</taxon>
        <taxon>Microbotryomycetes</taxon>
        <taxon>Sporidiobolales</taxon>
        <taxon>Sporidiobolaceae</taxon>
        <taxon>Rhodotorula</taxon>
    </lineage>
</organism>
<evidence type="ECO:0000256" key="1">
    <source>
        <dbReference type="SAM" id="MobiDB-lite"/>
    </source>
</evidence>